<dbReference type="InterPro" id="IPR023023">
    <property type="entry name" value="dNTPase_2"/>
</dbReference>
<dbReference type="Pfam" id="PF01966">
    <property type="entry name" value="HD"/>
    <property type="match status" value="1"/>
</dbReference>
<dbReference type="Gene3D" id="1.10.3210.10">
    <property type="entry name" value="Hypothetical protein af1432"/>
    <property type="match status" value="1"/>
</dbReference>
<feature type="region of interest" description="Disordered" evidence="3">
    <location>
        <begin position="1"/>
        <end position="29"/>
    </location>
</feature>
<evidence type="ECO:0000259" key="4">
    <source>
        <dbReference type="PROSITE" id="PS51831"/>
    </source>
</evidence>
<dbReference type="SUPFAM" id="SSF109604">
    <property type="entry name" value="HD-domain/PDEase-like"/>
    <property type="match status" value="1"/>
</dbReference>
<dbReference type="PROSITE" id="PS51831">
    <property type="entry name" value="HD"/>
    <property type="match status" value="1"/>
</dbReference>
<dbReference type="RefSeq" id="WP_073395576.1">
    <property type="nucleotide sequence ID" value="NZ_FZTC01000015.1"/>
</dbReference>
<evidence type="ECO:0000313" key="5">
    <source>
        <dbReference type="EMBL" id="SNU33963.1"/>
    </source>
</evidence>
<dbReference type="GO" id="GO:0008832">
    <property type="term" value="F:dGTPase activity"/>
    <property type="evidence" value="ECO:0007669"/>
    <property type="project" value="TreeGrafter"/>
</dbReference>
<accession>A0A285AZE4</accession>
<dbReference type="InterPro" id="IPR050135">
    <property type="entry name" value="dGTPase-like"/>
</dbReference>
<keyword evidence="1 2" id="KW-0378">Hydrolase</keyword>
<dbReference type="PANTHER" id="PTHR11373:SF32">
    <property type="entry name" value="DEOXYGUANOSINETRIPHOSPHATE TRIPHOSPHOHYDROLASE"/>
    <property type="match status" value="1"/>
</dbReference>
<evidence type="ECO:0000313" key="6">
    <source>
        <dbReference type="Proteomes" id="UP000220639"/>
    </source>
</evidence>
<comment type="similarity">
    <text evidence="2">Belongs to the dGTPase family. Type 2 subfamily.</text>
</comment>
<dbReference type="Proteomes" id="UP000220639">
    <property type="component" value="Unassembled WGS sequence"/>
</dbReference>
<reference evidence="6" key="1">
    <citation type="submission" date="2017-08" db="EMBL/GenBank/DDBJ databases">
        <authorList>
            <person name="Brisse S."/>
        </authorList>
    </citation>
    <scope>NUCLEOTIDE SEQUENCE [LARGE SCALE GENOMIC DNA]</scope>
    <source>
        <strain evidence="6">06D021</strain>
    </source>
</reference>
<dbReference type="Pfam" id="PF13286">
    <property type="entry name" value="HD_assoc"/>
    <property type="match status" value="1"/>
</dbReference>
<dbReference type="SMART" id="SM00471">
    <property type="entry name" value="HDc"/>
    <property type="match status" value="1"/>
</dbReference>
<name>A0A285AZE4_9ENTR</name>
<dbReference type="CDD" id="cd00077">
    <property type="entry name" value="HDc"/>
    <property type="match status" value="1"/>
</dbReference>
<evidence type="ECO:0000256" key="2">
    <source>
        <dbReference type="HAMAP-Rule" id="MF_01212"/>
    </source>
</evidence>
<dbReference type="PANTHER" id="PTHR11373">
    <property type="entry name" value="DEOXYNUCLEOSIDE TRIPHOSPHATE TRIPHOSPHOHYDROLASE"/>
    <property type="match status" value="1"/>
</dbReference>
<dbReference type="AlphaFoldDB" id="A0A285AZE4"/>
<dbReference type="InterPro" id="IPR006261">
    <property type="entry name" value="dGTPase"/>
</dbReference>
<dbReference type="GO" id="GO:0006203">
    <property type="term" value="P:dGTP catabolic process"/>
    <property type="evidence" value="ECO:0007669"/>
    <property type="project" value="TreeGrafter"/>
</dbReference>
<protein>
    <recommendedName>
        <fullName evidence="2">Deoxyguanosinetriphosphate triphosphohydrolase-like protein</fullName>
    </recommendedName>
</protein>
<sequence>MNTAYWSRRKQNDDDNYPVKEFNSNTEDSQYQRDRARVIHSAAFRRLQTKTQVLGLGENDFYRTRLTHSLEVAQIGSAICERLHEKYTTDELIRSWIPSLSLIEAIGLSHDIGHPPFGHGGEVALNYSMIDSGGFEGNGQTLRIVSRLAEYSPNHGMDLTRRTLLGLVKYPAPYSKVRNYNQKEISQTILPLNLDNWHPPKCYLDDEKNLLDWIFKEIPKNDIEIFSTIKFVESNHHETIFKSFDTTIMELADDISYGVHDLEDGIALGLITKSMWESDIIPIILAHNNNQLAENIDFYNENLFDGSNKERKHAISKLVGYFISSIHVERNDVFDTPLLMLKATQDNDSMSILKALKKFVMNRVIKTPEVQVLEYKGQQIILRIFEVLRENPNRLLPKNTLSAYKNAENKNRVLCDYISGMTDSYATKLYHKLFTPDIGSIFDRL</sequence>
<gene>
    <name evidence="5" type="ORF">KOSB73_220082</name>
</gene>
<dbReference type="InterPro" id="IPR003607">
    <property type="entry name" value="HD/PDEase_dom"/>
</dbReference>
<dbReference type="NCBIfam" id="NF003701">
    <property type="entry name" value="PRK05318.1"/>
    <property type="match status" value="1"/>
</dbReference>
<evidence type="ECO:0000256" key="1">
    <source>
        <dbReference type="ARBA" id="ARBA00022801"/>
    </source>
</evidence>
<dbReference type="NCBIfam" id="NF041026">
    <property type="entry name" value="antiphage_dGTPase"/>
    <property type="match status" value="1"/>
</dbReference>
<dbReference type="NCBIfam" id="TIGR01353">
    <property type="entry name" value="dGTP_triPase"/>
    <property type="match status" value="1"/>
</dbReference>
<proteinExistence type="inferred from homology"/>
<evidence type="ECO:0000256" key="3">
    <source>
        <dbReference type="SAM" id="MobiDB-lite"/>
    </source>
</evidence>
<feature type="domain" description="HD" evidence="4">
    <location>
        <begin position="65"/>
        <end position="258"/>
    </location>
</feature>
<organism evidence="5 6">
    <name type="scientific">Klebsiella grimontii</name>
    <dbReference type="NCBI Taxonomy" id="2058152"/>
    <lineage>
        <taxon>Bacteria</taxon>
        <taxon>Pseudomonadati</taxon>
        <taxon>Pseudomonadota</taxon>
        <taxon>Gammaproteobacteria</taxon>
        <taxon>Enterobacterales</taxon>
        <taxon>Enterobacteriaceae</taxon>
        <taxon>Klebsiella/Raoultella group</taxon>
        <taxon>Klebsiella</taxon>
    </lineage>
</organism>
<dbReference type="InterPro" id="IPR006674">
    <property type="entry name" value="HD_domain"/>
</dbReference>
<dbReference type="InterPro" id="IPR026875">
    <property type="entry name" value="PHydrolase_assoc_dom"/>
</dbReference>
<dbReference type="EMBL" id="FZTC01000015">
    <property type="protein sequence ID" value="SNU33963.1"/>
    <property type="molecule type" value="Genomic_DNA"/>
</dbReference>
<dbReference type="HAMAP" id="MF_01212">
    <property type="entry name" value="dGTPase_type2"/>
    <property type="match status" value="1"/>
</dbReference>